<name>A0ABS8PXC0_9BACT</name>
<evidence type="ECO:0008006" key="4">
    <source>
        <dbReference type="Google" id="ProtNLM"/>
    </source>
</evidence>
<feature type="signal peptide" evidence="1">
    <location>
        <begin position="1"/>
        <end position="21"/>
    </location>
</feature>
<dbReference type="EMBL" id="JAJNEC010000007">
    <property type="protein sequence ID" value="MCD2425712.1"/>
    <property type="molecule type" value="Genomic_DNA"/>
</dbReference>
<protein>
    <recommendedName>
        <fullName evidence="4">DUF3805 domain-containing protein</fullName>
    </recommendedName>
</protein>
<feature type="chain" id="PRO_5045207433" description="DUF3805 domain-containing protein" evidence="1">
    <location>
        <begin position="22"/>
        <end position="165"/>
    </location>
</feature>
<keyword evidence="3" id="KW-1185">Reference proteome</keyword>
<evidence type="ECO:0000313" key="2">
    <source>
        <dbReference type="EMBL" id="MCD2425712.1"/>
    </source>
</evidence>
<reference evidence="2 3" key="1">
    <citation type="submission" date="2021-11" db="EMBL/GenBank/DDBJ databases">
        <title>Genomic of Niabella pedocola.</title>
        <authorList>
            <person name="Wu T."/>
        </authorList>
    </citation>
    <scope>NUCLEOTIDE SEQUENCE [LARGE SCALE GENOMIC DNA]</scope>
    <source>
        <strain evidence="2 3">JCM 31011</strain>
    </source>
</reference>
<accession>A0ABS8PXC0</accession>
<dbReference type="RefSeq" id="WP_231008271.1">
    <property type="nucleotide sequence ID" value="NZ_JAJNEC010000007.1"/>
</dbReference>
<organism evidence="2 3">
    <name type="scientific">Niabella pedocola</name>
    <dbReference type="NCBI Taxonomy" id="1752077"/>
    <lineage>
        <taxon>Bacteria</taxon>
        <taxon>Pseudomonadati</taxon>
        <taxon>Bacteroidota</taxon>
        <taxon>Chitinophagia</taxon>
        <taxon>Chitinophagales</taxon>
        <taxon>Chitinophagaceae</taxon>
        <taxon>Niabella</taxon>
    </lineage>
</organism>
<evidence type="ECO:0000256" key="1">
    <source>
        <dbReference type="SAM" id="SignalP"/>
    </source>
</evidence>
<gene>
    <name evidence="2" type="ORF">LQ567_23210</name>
</gene>
<keyword evidence="1" id="KW-0732">Signal</keyword>
<sequence>MSMKKLTLFLLWMFCSTALFSQVYKLETVFSDRGRTDYLSYWKPLEGGAHQEKKDTFSLWGYHLYHDNWATGAYEVEYFKGSAAEMYHLLQEVAAFSEKYGNEDKVITEIKGLRVKTVNQLGFKYTLVFDKERKVACQFTQKQWKNILDLFASYCKTNQIGYSSS</sequence>
<comment type="caution">
    <text evidence="2">The sequence shown here is derived from an EMBL/GenBank/DDBJ whole genome shotgun (WGS) entry which is preliminary data.</text>
</comment>
<dbReference type="Proteomes" id="UP001199816">
    <property type="component" value="Unassembled WGS sequence"/>
</dbReference>
<evidence type="ECO:0000313" key="3">
    <source>
        <dbReference type="Proteomes" id="UP001199816"/>
    </source>
</evidence>
<proteinExistence type="predicted"/>